<dbReference type="STRING" id="1215104.GCA_000730585_01075"/>
<gene>
    <name evidence="1" type="ORF">SAMN05444352_10311</name>
</gene>
<accession>A0A239BK06</accession>
<dbReference type="AlphaFoldDB" id="A0A239BK06"/>
<name>A0A239BK06_9PSED</name>
<dbReference type="EMBL" id="FZOL01000003">
    <property type="protein sequence ID" value="SNS08186.1"/>
    <property type="molecule type" value="Genomic_DNA"/>
</dbReference>
<proteinExistence type="predicted"/>
<dbReference type="RefSeq" id="WP_042128468.1">
    <property type="nucleotide sequence ID" value="NZ_FZOL01000003.1"/>
</dbReference>
<dbReference type="Proteomes" id="UP000198407">
    <property type="component" value="Unassembled WGS sequence"/>
</dbReference>
<dbReference type="OrthoDB" id="7022485at2"/>
<evidence type="ECO:0000313" key="2">
    <source>
        <dbReference type="Proteomes" id="UP000198407"/>
    </source>
</evidence>
<organism evidence="1 2">
    <name type="scientific">Pseudomonas japonica</name>
    <dbReference type="NCBI Taxonomy" id="256466"/>
    <lineage>
        <taxon>Bacteria</taxon>
        <taxon>Pseudomonadati</taxon>
        <taxon>Pseudomonadota</taxon>
        <taxon>Gammaproteobacteria</taxon>
        <taxon>Pseudomonadales</taxon>
        <taxon>Pseudomonadaceae</taxon>
        <taxon>Pseudomonas</taxon>
    </lineage>
</organism>
<reference evidence="2" key="1">
    <citation type="submission" date="2017-06" db="EMBL/GenBank/DDBJ databases">
        <authorList>
            <person name="Varghese N."/>
            <person name="Submissions S."/>
        </authorList>
    </citation>
    <scope>NUCLEOTIDE SEQUENCE [LARGE SCALE GENOMIC DNA]</scope>
    <source>
        <strain evidence="2">DSM 22348</strain>
    </source>
</reference>
<protein>
    <recommendedName>
        <fullName evidence="3">Type III secretion protein YscO</fullName>
    </recommendedName>
</protein>
<evidence type="ECO:0008006" key="3">
    <source>
        <dbReference type="Google" id="ProtNLM"/>
    </source>
</evidence>
<evidence type="ECO:0000313" key="1">
    <source>
        <dbReference type="EMBL" id="SNS08186.1"/>
    </source>
</evidence>
<sequence length="153" mass="17873">MQPDPRTLHQLQAARRLRVMQREKADRLHERSREALRQAQERFDLEQADYHEILERLGQHARAGARFDPAQHEQRLLAQQAAHARIEARRRDLVEAQTVQQQALAELLKCKVNQDVADKACQRIAEALRQVREHRESIDVFDSQQARRAAHGL</sequence>
<keyword evidence="2" id="KW-1185">Reference proteome</keyword>